<evidence type="ECO:0000256" key="2">
    <source>
        <dbReference type="ARBA" id="ARBA00023043"/>
    </source>
</evidence>
<keyword evidence="1" id="KW-0677">Repeat</keyword>
<name>A0A8H3UTQ6_VENIN</name>
<gene>
    <name evidence="4" type="ORF">EG328_003730</name>
</gene>
<dbReference type="PANTHER" id="PTHR24198:SF165">
    <property type="entry name" value="ANKYRIN REPEAT-CONTAINING PROTEIN-RELATED"/>
    <property type="match status" value="1"/>
</dbReference>
<dbReference type="InterPro" id="IPR002110">
    <property type="entry name" value="Ankyrin_rpt"/>
</dbReference>
<evidence type="ECO:0000256" key="1">
    <source>
        <dbReference type="ARBA" id="ARBA00022737"/>
    </source>
</evidence>
<dbReference type="Pfam" id="PF12796">
    <property type="entry name" value="Ank_2"/>
    <property type="match status" value="2"/>
</dbReference>
<dbReference type="AlphaFoldDB" id="A0A8H3UTQ6"/>
<evidence type="ECO:0000313" key="5">
    <source>
        <dbReference type="Proteomes" id="UP000447873"/>
    </source>
</evidence>
<keyword evidence="2 3" id="KW-0040">ANK repeat</keyword>
<dbReference type="InterPro" id="IPR036770">
    <property type="entry name" value="Ankyrin_rpt-contain_sf"/>
</dbReference>
<feature type="repeat" description="ANK" evidence="3">
    <location>
        <begin position="360"/>
        <end position="388"/>
    </location>
</feature>
<dbReference type="SUPFAM" id="SSF48403">
    <property type="entry name" value="Ankyrin repeat"/>
    <property type="match status" value="2"/>
</dbReference>
<comment type="caution">
    <text evidence="4">The sequence shown here is derived from an EMBL/GenBank/DDBJ whole genome shotgun (WGS) entry which is preliminary data.</text>
</comment>
<protein>
    <recommendedName>
        <fullName evidence="6">Ankyrin</fullName>
    </recommendedName>
</protein>
<dbReference type="Gene3D" id="1.25.40.20">
    <property type="entry name" value="Ankyrin repeat-containing domain"/>
    <property type="match status" value="1"/>
</dbReference>
<evidence type="ECO:0000313" key="4">
    <source>
        <dbReference type="EMBL" id="KAE9974614.1"/>
    </source>
</evidence>
<organism evidence="4 5">
    <name type="scientific">Venturia inaequalis</name>
    <name type="common">Apple scab fungus</name>
    <dbReference type="NCBI Taxonomy" id="5025"/>
    <lineage>
        <taxon>Eukaryota</taxon>
        <taxon>Fungi</taxon>
        <taxon>Dikarya</taxon>
        <taxon>Ascomycota</taxon>
        <taxon>Pezizomycotina</taxon>
        <taxon>Dothideomycetes</taxon>
        <taxon>Pleosporomycetidae</taxon>
        <taxon>Venturiales</taxon>
        <taxon>Venturiaceae</taxon>
        <taxon>Venturia</taxon>
    </lineage>
</organism>
<dbReference type="SMART" id="SM00248">
    <property type="entry name" value="ANK"/>
    <property type="match status" value="6"/>
</dbReference>
<dbReference type="PANTHER" id="PTHR24198">
    <property type="entry name" value="ANKYRIN REPEAT AND PROTEIN KINASE DOMAIN-CONTAINING PROTEIN"/>
    <property type="match status" value="1"/>
</dbReference>
<dbReference type="PROSITE" id="PS50297">
    <property type="entry name" value="ANK_REP_REGION"/>
    <property type="match status" value="1"/>
</dbReference>
<evidence type="ECO:0000256" key="3">
    <source>
        <dbReference type="PROSITE-ProRule" id="PRU00023"/>
    </source>
</evidence>
<dbReference type="Proteomes" id="UP000447873">
    <property type="component" value="Unassembled WGS sequence"/>
</dbReference>
<reference evidence="4 5" key="1">
    <citation type="submission" date="2018-12" db="EMBL/GenBank/DDBJ databases">
        <title>Venturia inaequalis Genome Resource.</title>
        <authorList>
            <person name="Lichtner F.J."/>
        </authorList>
    </citation>
    <scope>NUCLEOTIDE SEQUENCE [LARGE SCALE GENOMIC DNA]</scope>
    <source>
        <strain evidence="4 5">120213</strain>
    </source>
</reference>
<dbReference type="EMBL" id="WNWS01000214">
    <property type="protein sequence ID" value="KAE9974614.1"/>
    <property type="molecule type" value="Genomic_DNA"/>
</dbReference>
<accession>A0A8H3UTQ6</accession>
<proteinExistence type="predicted"/>
<evidence type="ECO:0008006" key="6">
    <source>
        <dbReference type="Google" id="ProtNLM"/>
    </source>
</evidence>
<dbReference type="PROSITE" id="PS50088">
    <property type="entry name" value="ANK_REPEAT"/>
    <property type="match status" value="1"/>
</dbReference>
<sequence length="473" mass="52722">MTLLRLPAELLQDILIESVRVRSLKRGVRLRLVNKFFSQEVILAVSKSGILEDHCIYYYRGSPPGDYFLPRALETRDDEQVRYTLQILRQLADKLCSLNNNSDHETWKKYMVTMSALVAAAHPCSTTVFPIGKQCIPENTKPLAMDAHLLAAAAHLNMIPVVKQLLTSGVWQDKGTARLTSSALLGNAATIAAEAGNSEILSLLIEESLAPPQFPWKSSGDLLMTASFAGHVDAVRLLLKQKRNPDCKDVDFRNYLAFGLTTPSPEVYDMVRATIHELDGTPMAKRYERELGTDSFFEWVLNNCVKEGWTAMAVYCLDHGVTVNTCRENIAPFIKHSPFANACRRGNIQMVQLLLDRGLDTTYALSYAAASGNLELVNLLLDHGCNPNEGYPRPLAWAVDLEHSEMFILLIKRGAEMELPSTRQDIIARARGQGLESMLALIRERTGIDPYESTYTTPAPAPRPRKPCCMCEP</sequence>